<evidence type="ECO:0000256" key="6">
    <source>
        <dbReference type="ARBA" id="ARBA00022692"/>
    </source>
</evidence>
<evidence type="ECO:0000256" key="10">
    <source>
        <dbReference type="ARBA" id="ARBA00023114"/>
    </source>
</evidence>
<evidence type="ECO:0000256" key="7">
    <source>
        <dbReference type="ARBA" id="ARBA00022729"/>
    </source>
</evidence>
<dbReference type="PANTHER" id="PTHR33619">
    <property type="entry name" value="POLYSACCHARIDE EXPORT PROTEIN GFCE-RELATED"/>
    <property type="match status" value="1"/>
</dbReference>
<evidence type="ECO:0000313" key="17">
    <source>
        <dbReference type="EMBL" id="QQQ18038.1"/>
    </source>
</evidence>
<evidence type="ECO:0000256" key="4">
    <source>
        <dbReference type="ARBA" id="ARBA00022452"/>
    </source>
</evidence>
<comment type="similarity">
    <text evidence="2">Belongs to the BexD/CtrA/VexA family.</text>
</comment>
<feature type="domain" description="Polysaccharide export protein N-terminal" evidence="15">
    <location>
        <begin position="71"/>
        <end position="158"/>
    </location>
</feature>
<evidence type="ECO:0000256" key="8">
    <source>
        <dbReference type="ARBA" id="ARBA00023047"/>
    </source>
</evidence>
<dbReference type="Pfam" id="PF02563">
    <property type="entry name" value="Poly_export"/>
    <property type="match status" value="1"/>
</dbReference>
<keyword evidence="14" id="KW-0449">Lipoprotein</keyword>
<comment type="subcellular location">
    <subcellularLocation>
        <location evidence="1">Cell outer membrane</location>
        <topology evidence="1">Multi-pass membrane protein</topology>
    </subcellularLocation>
</comment>
<keyword evidence="9" id="KW-0406">Ion transport</keyword>
<dbReference type="RefSeq" id="WP_201102413.1">
    <property type="nucleotide sequence ID" value="NZ_CP067977.1"/>
</dbReference>
<dbReference type="Proteomes" id="UP000595448">
    <property type="component" value="Chromosome"/>
</dbReference>
<name>A0ABX7BKE6_9CAUL</name>
<protein>
    <submittedName>
        <fullName evidence="17">Polysaccharide export protein</fullName>
    </submittedName>
</protein>
<dbReference type="PANTHER" id="PTHR33619:SF3">
    <property type="entry name" value="POLYSACCHARIDE EXPORT PROTEIN GFCE-RELATED"/>
    <property type="match status" value="1"/>
</dbReference>
<dbReference type="InterPro" id="IPR054765">
    <property type="entry name" value="SLBB_dom"/>
</dbReference>
<evidence type="ECO:0000256" key="3">
    <source>
        <dbReference type="ARBA" id="ARBA00022448"/>
    </source>
</evidence>
<keyword evidence="6" id="KW-0812">Transmembrane</keyword>
<evidence type="ECO:0000259" key="15">
    <source>
        <dbReference type="Pfam" id="PF02563"/>
    </source>
</evidence>
<evidence type="ECO:0000259" key="16">
    <source>
        <dbReference type="Pfam" id="PF22461"/>
    </source>
</evidence>
<dbReference type="PROSITE" id="PS51257">
    <property type="entry name" value="PROKAR_LIPOPROTEIN"/>
    <property type="match status" value="1"/>
</dbReference>
<evidence type="ECO:0000256" key="2">
    <source>
        <dbReference type="ARBA" id="ARBA00009450"/>
    </source>
</evidence>
<keyword evidence="8" id="KW-0625">Polysaccharide transport</keyword>
<keyword evidence="10" id="KW-0626">Porin</keyword>
<keyword evidence="12" id="KW-0564">Palmitate</keyword>
<keyword evidence="18" id="KW-1185">Reference proteome</keyword>
<organism evidence="17 18">
    <name type="scientific">Brevundimonas vitisensis</name>
    <dbReference type="NCBI Taxonomy" id="2800818"/>
    <lineage>
        <taxon>Bacteria</taxon>
        <taxon>Pseudomonadati</taxon>
        <taxon>Pseudomonadota</taxon>
        <taxon>Alphaproteobacteria</taxon>
        <taxon>Caulobacterales</taxon>
        <taxon>Caulobacteraceae</taxon>
        <taxon>Brevundimonas</taxon>
    </lineage>
</organism>
<evidence type="ECO:0000256" key="9">
    <source>
        <dbReference type="ARBA" id="ARBA00023065"/>
    </source>
</evidence>
<proteinExistence type="inferred from homology"/>
<dbReference type="Gene3D" id="3.30.1950.10">
    <property type="entry name" value="wza like domain"/>
    <property type="match status" value="1"/>
</dbReference>
<evidence type="ECO:0000256" key="5">
    <source>
        <dbReference type="ARBA" id="ARBA00022597"/>
    </source>
</evidence>
<dbReference type="InterPro" id="IPR049712">
    <property type="entry name" value="Poly_export"/>
</dbReference>
<accession>A0ABX7BKE6</accession>
<gene>
    <name evidence="17" type="ORF">JIP62_12050</name>
</gene>
<reference evidence="17 18" key="1">
    <citation type="submission" date="2021-01" db="EMBL/GenBank/DDBJ databases">
        <title>Brevundimonas vitis sp. nov., an bacterium isolated from grape (Vitis vinifera).</title>
        <authorList>
            <person name="Jiang L."/>
            <person name="Lee J."/>
        </authorList>
    </citation>
    <scope>NUCLEOTIDE SEQUENCE [LARGE SCALE GENOMIC DNA]</scope>
    <source>
        <strain evidence="17 18">GRTSA-9</strain>
    </source>
</reference>
<keyword evidence="7" id="KW-0732">Signal</keyword>
<sequence>MTRAVLSLLIVAALAGCQTLPRDGPSGRSVASADQSGYVLVDLDAAVAERIRLVSAPAGTSLAGADSDAPVDVIGIGDTLTVAIFEPSGTLFGPRGNGASVQSGNQTLPPVTVDRSGGIAVPFAGSVRVVGLTAPQAAEAVRRSLVGKVAAPQVVVSIASNPSNGVTVLGEVRNPGRTSLNVNGNRVLDVIAAAGGASRPSEDVTVVVRRGGDSWSAPLSALNSEFGQNIRLAPGDQVNLVHRPRRYAAFGALGSVSETDMGAGELTLAGALGRAGGLDPQSANARAVMVFRFERPEVAQALGLTQAPTPRGVPVVYRLDLAEPDGFFAAGRFLIQPDDVLYVPRSDSAEARKFFEFVQSITRVVYDVSVTSTLSND</sequence>
<evidence type="ECO:0000313" key="18">
    <source>
        <dbReference type="Proteomes" id="UP000595448"/>
    </source>
</evidence>
<dbReference type="EMBL" id="CP067977">
    <property type="protein sequence ID" value="QQQ18038.1"/>
    <property type="molecule type" value="Genomic_DNA"/>
</dbReference>
<evidence type="ECO:0000256" key="14">
    <source>
        <dbReference type="ARBA" id="ARBA00023288"/>
    </source>
</evidence>
<keyword evidence="11" id="KW-0472">Membrane</keyword>
<dbReference type="Pfam" id="PF22461">
    <property type="entry name" value="SLBB_2"/>
    <property type="match status" value="1"/>
</dbReference>
<keyword evidence="13" id="KW-0998">Cell outer membrane</keyword>
<keyword evidence="4" id="KW-1134">Transmembrane beta strand</keyword>
<evidence type="ECO:0000256" key="12">
    <source>
        <dbReference type="ARBA" id="ARBA00023139"/>
    </source>
</evidence>
<feature type="domain" description="SLBB" evidence="16">
    <location>
        <begin position="166"/>
        <end position="239"/>
    </location>
</feature>
<dbReference type="Gene3D" id="3.10.560.10">
    <property type="entry name" value="Outer membrane lipoprotein wza domain like"/>
    <property type="match status" value="2"/>
</dbReference>
<dbReference type="InterPro" id="IPR003715">
    <property type="entry name" value="Poly_export_N"/>
</dbReference>
<evidence type="ECO:0000256" key="13">
    <source>
        <dbReference type="ARBA" id="ARBA00023237"/>
    </source>
</evidence>
<evidence type="ECO:0000256" key="1">
    <source>
        <dbReference type="ARBA" id="ARBA00004571"/>
    </source>
</evidence>
<keyword evidence="3" id="KW-0813">Transport</keyword>
<keyword evidence="5" id="KW-0762">Sugar transport</keyword>
<evidence type="ECO:0000256" key="11">
    <source>
        <dbReference type="ARBA" id="ARBA00023136"/>
    </source>
</evidence>